<sequence>MNQKFTGQPTIPPNAITVFVKPLLGESKTSEVAPSEFFEVPAASSFPSTTMQVGDRVNWSQCPGHCEQFAPFEITAIDGDYAKLDLFEKPVLLCELTKE</sequence>
<comment type="caution">
    <text evidence="1">The sequence shown here is derived from an EMBL/GenBank/DDBJ whole genome shotgun (WGS) entry which is preliminary data.</text>
</comment>
<reference evidence="1" key="2">
    <citation type="journal article" date="2022" name="Microbiol. Resour. Announc.">
        <title>Metagenome Sequencing to Explore Phylogenomics of Terrestrial Cyanobacteria.</title>
        <authorList>
            <person name="Ward R.D."/>
            <person name="Stajich J.E."/>
            <person name="Johansen J.R."/>
            <person name="Huntemann M."/>
            <person name="Clum A."/>
            <person name="Foster B."/>
            <person name="Foster B."/>
            <person name="Roux S."/>
            <person name="Palaniappan K."/>
            <person name="Varghese N."/>
            <person name="Mukherjee S."/>
            <person name="Reddy T.B.K."/>
            <person name="Daum C."/>
            <person name="Copeland A."/>
            <person name="Chen I.A."/>
            <person name="Ivanova N.N."/>
            <person name="Kyrpides N.C."/>
            <person name="Shapiro N."/>
            <person name="Eloe-Fadrosh E.A."/>
            <person name="Pietrasiak N."/>
        </authorList>
    </citation>
    <scope>NUCLEOTIDE SEQUENCE</scope>
    <source>
        <strain evidence="1">CPER-KK1</strain>
    </source>
</reference>
<accession>A0A951PUJ4</accession>
<evidence type="ECO:0000313" key="2">
    <source>
        <dbReference type="Proteomes" id="UP000753908"/>
    </source>
</evidence>
<evidence type="ECO:0000313" key="1">
    <source>
        <dbReference type="EMBL" id="MBW4548888.1"/>
    </source>
</evidence>
<protein>
    <submittedName>
        <fullName evidence="1">Uncharacterized protein</fullName>
    </submittedName>
</protein>
<gene>
    <name evidence="1" type="ORF">KME25_31465</name>
</gene>
<organism evidence="1 2">
    <name type="scientific">Symplocastrum torsivum CPER-KK1</name>
    <dbReference type="NCBI Taxonomy" id="450513"/>
    <lineage>
        <taxon>Bacteria</taxon>
        <taxon>Bacillati</taxon>
        <taxon>Cyanobacteriota</taxon>
        <taxon>Cyanophyceae</taxon>
        <taxon>Oscillatoriophycideae</taxon>
        <taxon>Oscillatoriales</taxon>
        <taxon>Microcoleaceae</taxon>
        <taxon>Symplocastrum</taxon>
    </lineage>
</organism>
<name>A0A951PUJ4_9CYAN</name>
<dbReference type="AlphaFoldDB" id="A0A951PUJ4"/>
<dbReference type="EMBL" id="JAHHIF010000075">
    <property type="protein sequence ID" value="MBW4548888.1"/>
    <property type="molecule type" value="Genomic_DNA"/>
</dbReference>
<dbReference type="Proteomes" id="UP000753908">
    <property type="component" value="Unassembled WGS sequence"/>
</dbReference>
<proteinExistence type="predicted"/>
<reference evidence="1" key="1">
    <citation type="submission" date="2021-05" db="EMBL/GenBank/DDBJ databases">
        <authorList>
            <person name="Pietrasiak N."/>
            <person name="Ward R."/>
            <person name="Stajich J.E."/>
            <person name="Kurbessoian T."/>
        </authorList>
    </citation>
    <scope>NUCLEOTIDE SEQUENCE</scope>
    <source>
        <strain evidence="1">CPER-KK1</strain>
    </source>
</reference>